<dbReference type="EMBL" id="VNHS01000017">
    <property type="protein sequence ID" value="TYP68885.1"/>
    <property type="molecule type" value="Genomic_DNA"/>
</dbReference>
<name>A0A5S5BNW1_9BACL</name>
<sequence length="229" mass="24491">MIINIRPRITSEYGAIDSAHTAPHTGVDVAIPEGTELHAVADSVVSRIVEGADRLGNGVMLHTPDGHDVIYGHLSRITVYPGQHLQAGDVIGLSGSTGHSTGPHLHLGLMEDGHYIDPTSLIDAAMGTAPLAVPEGHSGPLGGLQDALEGFNNTMSAIGHAFRELAYWLNPANLWSELSDVFNSGALDNPLMISTIVLILILMGGARWPKKWIAWGWVVFWILRGMVFA</sequence>
<reference evidence="2 3" key="1">
    <citation type="submission" date="2019-07" db="EMBL/GenBank/DDBJ databases">
        <title>Genomic Encyclopedia of Type Strains, Phase III (KMG-III): the genomes of soil and plant-associated and newly described type strains.</title>
        <authorList>
            <person name="Whitman W."/>
        </authorList>
    </citation>
    <scope>NUCLEOTIDE SEQUENCE [LARGE SCALE GENOMIC DNA]</scope>
    <source>
        <strain evidence="2 3">BL24</strain>
    </source>
</reference>
<dbReference type="PANTHER" id="PTHR21666:SF270">
    <property type="entry name" value="MUREIN HYDROLASE ACTIVATOR ENVC"/>
    <property type="match status" value="1"/>
</dbReference>
<dbReference type="PANTHER" id="PTHR21666">
    <property type="entry name" value="PEPTIDASE-RELATED"/>
    <property type="match status" value="1"/>
</dbReference>
<dbReference type="SUPFAM" id="SSF51261">
    <property type="entry name" value="Duplicated hybrid motif"/>
    <property type="match status" value="1"/>
</dbReference>
<keyword evidence="3" id="KW-1185">Reference proteome</keyword>
<proteinExistence type="predicted"/>
<dbReference type="GO" id="GO:0004222">
    <property type="term" value="F:metalloendopeptidase activity"/>
    <property type="evidence" value="ECO:0007669"/>
    <property type="project" value="TreeGrafter"/>
</dbReference>
<comment type="caution">
    <text evidence="2">The sequence shown here is derived from an EMBL/GenBank/DDBJ whole genome shotgun (WGS) entry which is preliminary data.</text>
</comment>
<gene>
    <name evidence="2" type="ORF">BCM02_1173</name>
</gene>
<dbReference type="AlphaFoldDB" id="A0A5S5BNW1"/>
<feature type="domain" description="M23ase beta-sheet core" evidence="1">
    <location>
        <begin position="23"/>
        <end position="118"/>
    </location>
</feature>
<accession>A0A5S5BNW1</accession>
<dbReference type="OrthoDB" id="9805799at2"/>
<evidence type="ECO:0000259" key="1">
    <source>
        <dbReference type="Pfam" id="PF01551"/>
    </source>
</evidence>
<protein>
    <submittedName>
        <fullName evidence="2">Peptidase M23-like protein</fullName>
    </submittedName>
</protein>
<dbReference type="CDD" id="cd12797">
    <property type="entry name" value="M23_peptidase"/>
    <property type="match status" value="1"/>
</dbReference>
<dbReference type="Pfam" id="PF01551">
    <property type="entry name" value="Peptidase_M23"/>
    <property type="match status" value="1"/>
</dbReference>
<organism evidence="2 3">
    <name type="scientific">Paenibacillus methanolicus</name>
    <dbReference type="NCBI Taxonomy" id="582686"/>
    <lineage>
        <taxon>Bacteria</taxon>
        <taxon>Bacillati</taxon>
        <taxon>Bacillota</taxon>
        <taxon>Bacilli</taxon>
        <taxon>Bacillales</taxon>
        <taxon>Paenibacillaceae</taxon>
        <taxon>Paenibacillus</taxon>
    </lineage>
</organism>
<dbReference type="Proteomes" id="UP000323257">
    <property type="component" value="Unassembled WGS sequence"/>
</dbReference>
<evidence type="ECO:0000313" key="2">
    <source>
        <dbReference type="EMBL" id="TYP68885.1"/>
    </source>
</evidence>
<dbReference type="InterPro" id="IPR011055">
    <property type="entry name" value="Dup_hybrid_motif"/>
</dbReference>
<dbReference type="InterPro" id="IPR016047">
    <property type="entry name" value="M23ase_b-sheet_dom"/>
</dbReference>
<dbReference type="InterPro" id="IPR050570">
    <property type="entry name" value="Cell_wall_metabolism_enzyme"/>
</dbReference>
<dbReference type="RefSeq" id="WP_148933231.1">
    <property type="nucleotide sequence ID" value="NZ_VNHS01000017.1"/>
</dbReference>
<dbReference type="Gene3D" id="2.70.70.10">
    <property type="entry name" value="Glucose Permease (Domain IIA)"/>
    <property type="match status" value="1"/>
</dbReference>
<evidence type="ECO:0000313" key="3">
    <source>
        <dbReference type="Proteomes" id="UP000323257"/>
    </source>
</evidence>